<dbReference type="EMBL" id="PPXC01000008">
    <property type="protein sequence ID" value="POH73165.1"/>
    <property type="molecule type" value="Genomic_DNA"/>
</dbReference>
<accession>A0A2S3ZV77</accession>
<protein>
    <recommendedName>
        <fullName evidence="1">NAD(P)-binding domain-containing protein</fullName>
    </recommendedName>
</protein>
<reference evidence="2 3" key="1">
    <citation type="submission" date="2018-01" db="EMBL/GenBank/DDBJ databases">
        <title>Arthrobacter sp. nov., from glaciers in China.</title>
        <authorList>
            <person name="Liu Q."/>
            <person name="Xin Y.-H."/>
        </authorList>
    </citation>
    <scope>NUCLEOTIDE SEQUENCE [LARGE SCALE GENOMIC DNA]</scope>
    <source>
        <strain evidence="2 3">HLT2-12-2</strain>
    </source>
</reference>
<dbReference type="InterPro" id="IPR051606">
    <property type="entry name" value="Polyketide_Oxido-like"/>
</dbReference>
<sequence length="151" mass="15924">MKIAVLGATGRTGSLVLAEALSRGHQITALARNPSMPGRSDVDTVEGDIGDPNALIRVFEGADAMISPIGARCRAVDLHTLLATNSIHAMTATGVKRFVGVSVGGLDVPGDRKGPRDRFIGVLARTLAGAASGDREREYQAWQASDRRGRY</sequence>
<dbReference type="Pfam" id="PF13460">
    <property type="entry name" value="NAD_binding_10"/>
    <property type="match status" value="1"/>
</dbReference>
<dbReference type="PANTHER" id="PTHR43355">
    <property type="entry name" value="FLAVIN REDUCTASE (NADPH)"/>
    <property type="match status" value="1"/>
</dbReference>
<gene>
    <name evidence="2" type="ORF">CVS27_11600</name>
</gene>
<proteinExistence type="predicted"/>
<evidence type="ECO:0000313" key="3">
    <source>
        <dbReference type="Proteomes" id="UP000237061"/>
    </source>
</evidence>
<dbReference type="Gene3D" id="3.40.50.720">
    <property type="entry name" value="NAD(P)-binding Rossmann-like Domain"/>
    <property type="match status" value="1"/>
</dbReference>
<feature type="domain" description="NAD(P)-binding" evidence="1">
    <location>
        <begin position="7"/>
        <end position="118"/>
    </location>
</feature>
<dbReference type="GO" id="GO:0016646">
    <property type="term" value="F:oxidoreductase activity, acting on the CH-NH group of donors, NAD or NADP as acceptor"/>
    <property type="evidence" value="ECO:0007669"/>
    <property type="project" value="TreeGrafter"/>
</dbReference>
<evidence type="ECO:0000259" key="1">
    <source>
        <dbReference type="Pfam" id="PF13460"/>
    </source>
</evidence>
<dbReference type="AlphaFoldDB" id="A0A2S3ZV77"/>
<keyword evidence="3" id="KW-1185">Reference proteome</keyword>
<dbReference type="PANTHER" id="PTHR43355:SF2">
    <property type="entry name" value="FLAVIN REDUCTASE (NADPH)"/>
    <property type="match status" value="1"/>
</dbReference>
<dbReference type="InterPro" id="IPR036291">
    <property type="entry name" value="NAD(P)-bd_dom_sf"/>
</dbReference>
<dbReference type="SUPFAM" id="SSF51735">
    <property type="entry name" value="NAD(P)-binding Rossmann-fold domains"/>
    <property type="match status" value="1"/>
</dbReference>
<dbReference type="Proteomes" id="UP000237061">
    <property type="component" value="Unassembled WGS sequence"/>
</dbReference>
<evidence type="ECO:0000313" key="2">
    <source>
        <dbReference type="EMBL" id="POH73165.1"/>
    </source>
</evidence>
<comment type="caution">
    <text evidence="2">The sequence shown here is derived from an EMBL/GenBank/DDBJ whole genome shotgun (WGS) entry which is preliminary data.</text>
</comment>
<name>A0A2S3ZV77_ARTGL</name>
<organism evidence="2 3">
    <name type="scientific">Arthrobacter glacialis</name>
    <dbReference type="NCBI Taxonomy" id="1664"/>
    <lineage>
        <taxon>Bacteria</taxon>
        <taxon>Bacillati</taxon>
        <taxon>Actinomycetota</taxon>
        <taxon>Actinomycetes</taxon>
        <taxon>Micrococcales</taxon>
        <taxon>Micrococcaceae</taxon>
        <taxon>Arthrobacter</taxon>
    </lineage>
</organism>
<dbReference type="InterPro" id="IPR016040">
    <property type="entry name" value="NAD(P)-bd_dom"/>
</dbReference>
<dbReference type="RefSeq" id="WP_103465910.1">
    <property type="nucleotide sequence ID" value="NZ_PPXC01000008.1"/>
</dbReference>